<evidence type="ECO:0000313" key="2">
    <source>
        <dbReference type="Proteomes" id="UP001165586"/>
    </source>
</evidence>
<dbReference type="Pfam" id="PF24175">
    <property type="entry name" value="SU10_adaptor"/>
    <property type="match status" value="1"/>
</dbReference>
<name>A0ABT2HC66_9MICO</name>
<dbReference type="InterPro" id="IPR056209">
    <property type="entry name" value="SU10_adaptor"/>
</dbReference>
<comment type="caution">
    <text evidence="1">The sequence shown here is derived from an EMBL/GenBank/DDBJ whole genome shotgun (WGS) entry which is preliminary data.</text>
</comment>
<accession>A0ABT2HC66</accession>
<reference evidence="1" key="1">
    <citation type="submission" date="2022-08" db="EMBL/GenBank/DDBJ databases">
        <authorList>
            <person name="Deng Y."/>
            <person name="Han X.-F."/>
            <person name="Zhang Y.-Q."/>
        </authorList>
    </citation>
    <scope>NUCLEOTIDE SEQUENCE</scope>
    <source>
        <strain evidence="1">CPCC 203386</strain>
    </source>
</reference>
<organism evidence="1 2">
    <name type="scientific">Herbiconiux daphne</name>
    <dbReference type="NCBI Taxonomy" id="2970914"/>
    <lineage>
        <taxon>Bacteria</taxon>
        <taxon>Bacillati</taxon>
        <taxon>Actinomycetota</taxon>
        <taxon>Actinomycetes</taxon>
        <taxon>Micrococcales</taxon>
        <taxon>Microbacteriaceae</taxon>
        <taxon>Herbiconiux</taxon>
    </lineage>
</organism>
<dbReference type="EMBL" id="JANLCJ010000798">
    <property type="protein sequence ID" value="MCS5737535.1"/>
    <property type="molecule type" value="Genomic_DNA"/>
</dbReference>
<gene>
    <name evidence="1" type="ORF">N1032_27775</name>
</gene>
<feature type="non-terminal residue" evidence="1">
    <location>
        <position position="74"/>
    </location>
</feature>
<sequence>MAITTYGDLKQNVQLWLNRNDSATVAAIPTFINFAEQDFQRTMKLPQYENTLEIIVPSAGATVKDGLTLPVDYY</sequence>
<dbReference type="Proteomes" id="UP001165586">
    <property type="component" value="Unassembled WGS sequence"/>
</dbReference>
<evidence type="ECO:0000313" key="1">
    <source>
        <dbReference type="EMBL" id="MCS5737535.1"/>
    </source>
</evidence>
<proteinExistence type="predicted"/>
<keyword evidence="2" id="KW-1185">Reference proteome</keyword>
<dbReference type="RefSeq" id="WP_259543960.1">
    <property type="nucleotide sequence ID" value="NZ_JANLCJ010000798.1"/>
</dbReference>
<protein>
    <submittedName>
        <fullName evidence="1">Uncharacterized protein</fullName>
    </submittedName>
</protein>